<accession>A0A1Y1IW01</accession>
<dbReference type="OrthoDB" id="199596at2759"/>
<protein>
    <recommendedName>
        <fullName evidence="10">ATPase family AAA domain-containing protein</fullName>
    </recommendedName>
</protein>
<comment type="subcellular location">
    <subcellularLocation>
        <location evidence="1">Mitochondrion membrane</location>
    </subcellularLocation>
</comment>
<sequence length="165" mass="18529">MALQFGLKKFSTAAMAAVVGGSAGVGLSYRVAYAEQGKEAPEAEKPSNPFPRTSAAGFDPEALERGAKVLREINSSKYAKQVIDITRKQEETRQAEEKTKQEGYRAQQAQADIERQRVAFEEQRKLNAQAAQNKAQMLRYEDELARKRMAAEHEAQRQRNQELVK</sequence>
<evidence type="ECO:0000256" key="7">
    <source>
        <dbReference type="ARBA" id="ARBA00023136"/>
    </source>
</evidence>
<dbReference type="STRING" id="105231.A0A1Y1IW01"/>
<keyword evidence="6" id="KW-0496">Mitochondrion</keyword>
<keyword evidence="4" id="KW-0067">ATP-binding</keyword>
<dbReference type="Proteomes" id="UP000054558">
    <property type="component" value="Unassembled WGS sequence"/>
</dbReference>
<evidence type="ECO:0000256" key="3">
    <source>
        <dbReference type="ARBA" id="ARBA00022792"/>
    </source>
</evidence>
<evidence type="ECO:0000313" key="11">
    <source>
        <dbReference type="EMBL" id="GAQ93591.1"/>
    </source>
</evidence>
<evidence type="ECO:0000256" key="8">
    <source>
        <dbReference type="SAM" id="Coils"/>
    </source>
</evidence>
<feature type="region of interest" description="Disordered" evidence="9">
    <location>
        <begin position="87"/>
        <end position="111"/>
    </location>
</feature>
<feature type="domain" description="ATPase family AAA" evidence="10">
    <location>
        <begin position="38"/>
        <end position="165"/>
    </location>
</feature>
<feature type="compositionally biased region" description="Basic and acidic residues" evidence="9">
    <location>
        <begin position="87"/>
        <end position="103"/>
    </location>
</feature>
<gene>
    <name evidence="11" type="ORF">KFL_016850010</name>
</gene>
<evidence type="ECO:0000256" key="4">
    <source>
        <dbReference type="ARBA" id="ARBA00022840"/>
    </source>
</evidence>
<dbReference type="EMBL" id="DF238634">
    <property type="protein sequence ID" value="GAQ93591.1"/>
    <property type="molecule type" value="Genomic_DNA"/>
</dbReference>
<proteinExistence type="predicted"/>
<feature type="region of interest" description="Disordered" evidence="9">
    <location>
        <begin position="37"/>
        <end position="59"/>
    </location>
</feature>
<evidence type="ECO:0000313" key="12">
    <source>
        <dbReference type="Proteomes" id="UP000054558"/>
    </source>
</evidence>
<feature type="coiled-coil region" evidence="8">
    <location>
        <begin position="123"/>
        <end position="161"/>
    </location>
</feature>
<dbReference type="PANTHER" id="PTHR23075">
    <property type="entry name" value="PUTATIVE ATP-ASE"/>
    <property type="match status" value="1"/>
</dbReference>
<dbReference type="GO" id="GO:0031966">
    <property type="term" value="C:mitochondrial membrane"/>
    <property type="evidence" value="ECO:0007669"/>
    <property type="project" value="UniProtKB-SubCell"/>
</dbReference>
<evidence type="ECO:0000256" key="9">
    <source>
        <dbReference type="SAM" id="MobiDB-lite"/>
    </source>
</evidence>
<keyword evidence="7" id="KW-0472">Membrane</keyword>
<keyword evidence="2" id="KW-0547">Nucleotide-binding</keyword>
<dbReference type="Pfam" id="PF12037">
    <property type="entry name" value="ATAD3_N"/>
    <property type="match status" value="1"/>
</dbReference>
<dbReference type="GO" id="GO:0005524">
    <property type="term" value="F:ATP binding"/>
    <property type="evidence" value="ECO:0007669"/>
    <property type="project" value="UniProtKB-KW"/>
</dbReference>
<evidence type="ECO:0000256" key="1">
    <source>
        <dbReference type="ARBA" id="ARBA00004325"/>
    </source>
</evidence>
<evidence type="ECO:0000256" key="5">
    <source>
        <dbReference type="ARBA" id="ARBA00023054"/>
    </source>
</evidence>
<keyword evidence="5 8" id="KW-0175">Coiled coil</keyword>
<evidence type="ECO:0000256" key="6">
    <source>
        <dbReference type="ARBA" id="ARBA00023128"/>
    </source>
</evidence>
<dbReference type="AlphaFoldDB" id="A0A1Y1IW01"/>
<organism evidence="11 12">
    <name type="scientific">Klebsormidium nitens</name>
    <name type="common">Green alga</name>
    <name type="synonym">Ulothrix nitens</name>
    <dbReference type="NCBI Taxonomy" id="105231"/>
    <lineage>
        <taxon>Eukaryota</taxon>
        <taxon>Viridiplantae</taxon>
        <taxon>Streptophyta</taxon>
        <taxon>Klebsormidiophyceae</taxon>
        <taxon>Klebsormidiales</taxon>
        <taxon>Klebsormidiaceae</taxon>
        <taxon>Klebsormidium</taxon>
    </lineage>
</organism>
<keyword evidence="3" id="KW-0999">Mitochondrion inner membrane</keyword>
<dbReference type="InterPro" id="IPR021911">
    <property type="entry name" value="ATAD3_N"/>
</dbReference>
<keyword evidence="12" id="KW-1185">Reference proteome</keyword>
<feature type="non-terminal residue" evidence="11">
    <location>
        <position position="165"/>
    </location>
</feature>
<evidence type="ECO:0000259" key="10">
    <source>
        <dbReference type="Pfam" id="PF12037"/>
    </source>
</evidence>
<evidence type="ECO:0000256" key="2">
    <source>
        <dbReference type="ARBA" id="ARBA00022741"/>
    </source>
</evidence>
<name>A0A1Y1IW01_KLENI</name>
<dbReference type="PANTHER" id="PTHR23075:SF0">
    <property type="entry name" value="ATPASE FAMILY AAA DOMAIN-CONTAINING PROTEIN 3"/>
    <property type="match status" value="1"/>
</dbReference>
<reference evidence="11 12" key="1">
    <citation type="journal article" date="2014" name="Nat. Commun.">
        <title>Klebsormidium flaccidum genome reveals primary factors for plant terrestrial adaptation.</title>
        <authorList>
            <person name="Hori K."/>
            <person name="Maruyama F."/>
            <person name="Fujisawa T."/>
            <person name="Togashi T."/>
            <person name="Yamamoto N."/>
            <person name="Seo M."/>
            <person name="Sato S."/>
            <person name="Yamada T."/>
            <person name="Mori H."/>
            <person name="Tajima N."/>
            <person name="Moriyama T."/>
            <person name="Ikeuchi M."/>
            <person name="Watanabe M."/>
            <person name="Wada H."/>
            <person name="Kobayashi K."/>
            <person name="Saito M."/>
            <person name="Masuda T."/>
            <person name="Sasaki-Sekimoto Y."/>
            <person name="Mashiguchi K."/>
            <person name="Awai K."/>
            <person name="Shimojima M."/>
            <person name="Masuda S."/>
            <person name="Iwai M."/>
            <person name="Nobusawa T."/>
            <person name="Narise T."/>
            <person name="Kondo S."/>
            <person name="Saito H."/>
            <person name="Sato R."/>
            <person name="Murakawa M."/>
            <person name="Ihara Y."/>
            <person name="Oshima-Yamada Y."/>
            <person name="Ohtaka K."/>
            <person name="Satoh M."/>
            <person name="Sonobe K."/>
            <person name="Ishii M."/>
            <person name="Ohtani R."/>
            <person name="Kanamori-Sato M."/>
            <person name="Honoki R."/>
            <person name="Miyazaki D."/>
            <person name="Mochizuki H."/>
            <person name="Umetsu J."/>
            <person name="Higashi K."/>
            <person name="Shibata D."/>
            <person name="Kamiya Y."/>
            <person name="Sato N."/>
            <person name="Nakamura Y."/>
            <person name="Tabata S."/>
            <person name="Ida S."/>
            <person name="Kurokawa K."/>
            <person name="Ohta H."/>
        </authorList>
    </citation>
    <scope>NUCLEOTIDE SEQUENCE [LARGE SCALE GENOMIC DNA]</scope>
    <source>
        <strain evidence="11 12">NIES-2285</strain>
    </source>
</reference>